<feature type="compositionally biased region" description="Basic residues" evidence="1">
    <location>
        <begin position="72"/>
        <end position="85"/>
    </location>
</feature>
<keyword evidence="3" id="KW-1185">Reference proteome</keyword>
<accession>A0ABP8GKQ8</accession>
<feature type="region of interest" description="Disordered" evidence="1">
    <location>
        <begin position="1"/>
        <end position="97"/>
    </location>
</feature>
<dbReference type="EMBL" id="BAABET010000008">
    <property type="protein sequence ID" value="GAA4326162.1"/>
    <property type="molecule type" value="Genomic_DNA"/>
</dbReference>
<feature type="compositionally biased region" description="Low complexity" evidence="1">
    <location>
        <begin position="1"/>
        <end position="12"/>
    </location>
</feature>
<gene>
    <name evidence="2" type="ORF">GCM10023086_53590</name>
</gene>
<protein>
    <submittedName>
        <fullName evidence="2">Uncharacterized protein</fullName>
    </submittedName>
</protein>
<proteinExistence type="predicted"/>
<organism evidence="2 3">
    <name type="scientific">Streptomyces venetus</name>
    <dbReference type="NCBI Taxonomy" id="1701086"/>
    <lineage>
        <taxon>Bacteria</taxon>
        <taxon>Bacillati</taxon>
        <taxon>Actinomycetota</taxon>
        <taxon>Actinomycetes</taxon>
        <taxon>Kitasatosporales</taxon>
        <taxon>Streptomycetaceae</taxon>
        <taxon>Streptomyces</taxon>
    </lineage>
</organism>
<evidence type="ECO:0000256" key="1">
    <source>
        <dbReference type="SAM" id="MobiDB-lite"/>
    </source>
</evidence>
<sequence length="120" mass="12388">MLGPAARARAAPSGGTSPPYGGWRSGGVRGHRGEPGDQPTHPEPAEAAVRARARHEPTAPRYAPGRDTAVSRLRRSGRSARHPGKPHGGCLTAGRPGVKHSFAAGQRVLSHTTSSGACFT</sequence>
<evidence type="ECO:0000313" key="3">
    <source>
        <dbReference type="Proteomes" id="UP001501115"/>
    </source>
</evidence>
<evidence type="ECO:0000313" key="2">
    <source>
        <dbReference type="EMBL" id="GAA4326162.1"/>
    </source>
</evidence>
<reference evidence="3" key="1">
    <citation type="journal article" date="2019" name="Int. J. Syst. Evol. Microbiol.">
        <title>The Global Catalogue of Microorganisms (GCM) 10K type strain sequencing project: providing services to taxonomists for standard genome sequencing and annotation.</title>
        <authorList>
            <consortium name="The Broad Institute Genomics Platform"/>
            <consortium name="The Broad Institute Genome Sequencing Center for Infectious Disease"/>
            <person name="Wu L."/>
            <person name="Ma J."/>
        </authorList>
    </citation>
    <scope>NUCLEOTIDE SEQUENCE [LARGE SCALE GENOMIC DNA]</scope>
    <source>
        <strain evidence="3">JCM 31290</strain>
    </source>
</reference>
<comment type="caution">
    <text evidence="2">The sequence shown here is derived from an EMBL/GenBank/DDBJ whole genome shotgun (WGS) entry which is preliminary data.</text>
</comment>
<name>A0ABP8GKQ8_9ACTN</name>
<dbReference type="Proteomes" id="UP001501115">
    <property type="component" value="Unassembled WGS sequence"/>
</dbReference>